<name>A0A699Y1W2_TANCI</name>
<sequence length="53" mass="5839">DVLPPSDDDSDDEVDVGDLHVDNVIQNSENEDSDLDNPLLPLPPPEPPDKEFD</sequence>
<accession>A0A699Y1W2</accession>
<evidence type="ECO:0000313" key="2">
    <source>
        <dbReference type="EMBL" id="GFD63736.1"/>
    </source>
</evidence>
<protein>
    <submittedName>
        <fullName evidence="2">Uncharacterized protein</fullName>
    </submittedName>
</protein>
<feature type="region of interest" description="Disordered" evidence="1">
    <location>
        <begin position="1"/>
        <end position="53"/>
    </location>
</feature>
<reference evidence="2" key="1">
    <citation type="journal article" date="2019" name="Sci. Rep.">
        <title>Draft genome of Tanacetum cinerariifolium, the natural source of mosquito coil.</title>
        <authorList>
            <person name="Yamashiro T."/>
            <person name="Shiraishi A."/>
            <person name="Satake H."/>
            <person name="Nakayama K."/>
        </authorList>
    </citation>
    <scope>NUCLEOTIDE SEQUENCE</scope>
</reference>
<dbReference type="AlphaFoldDB" id="A0A699Y1W2"/>
<comment type="caution">
    <text evidence="2">The sequence shown here is derived from an EMBL/GenBank/DDBJ whole genome shotgun (WGS) entry which is preliminary data.</text>
</comment>
<organism evidence="2">
    <name type="scientific">Tanacetum cinerariifolium</name>
    <name type="common">Dalmatian daisy</name>
    <name type="synonym">Chrysanthemum cinerariifolium</name>
    <dbReference type="NCBI Taxonomy" id="118510"/>
    <lineage>
        <taxon>Eukaryota</taxon>
        <taxon>Viridiplantae</taxon>
        <taxon>Streptophyta</taxon>
        <taxon>Embryophyta</taxon>
        <taxon>Tracheophyta</taxon>
        <taxon>Spermatophyta</taxon>
        <taxon>Magnoliopsida</taxon>
        <taxon>eudicotyledons</taxon>
        <taxon>Gunneridae</taxon>
        <taxon>Pentapetalae</taxon>
        <taxon>asterids</taxon>
        <taxon>campanulids</taxon>
        <taxon>Asterales</taxon>
        <taxon>Asteraceae</taxon>
        <taxon>Asteroideae</taxon>
        <taxon>Anthemideae</taxon>
        <taxon>Anthemidinae</taxon>
        <taxon>Tanacetum</taxon>
    </lineage>
</organism>
<feature type="non-terminal residue" evidence="2">
    <location>
        <position position="53"/>
    </location>
</feature>
<gene>
    <name evidence="2" type="ORF">Tci_935705</name>
</gene>
<proteinExistence type="predicted"/>
<feature type="non-terminal residue" evidence="2">
    <location>
        <position position="1"/>
    </location>
</feature>
<evidence type="ECO:0000256" key="1">
    <source>
        <dbReference type="SAM" id="MobiDB-lite"/>
    </source>
</evidence>
<dbReference type="EMBL" id="BKCJ011993132">
    <property type="protein sequence ID" value="GFD63736.1"/>
    <property type="molecule type" value="Genomic_DNA"/>
</dbReference>
<feature type="compositionally biased region" description="Acidic residues" evidence="1">
    <location>
        <begin position="1"/>
        <end position="16"/>
    </location>
</feature>